<name>A0A7H8NHE9_9ACTN</name>
<dbReference type="InterPro" id="IPR000873">
    <property type="entry name" value="AMP-dep_synth/lig_dom"/>
</dbReference>
<feature type="domain" description="AMP-dependent synthetase/ligase" evidence="1">
    <location>
        <begin position="19"/>
        <end position="382"/>
    </location>
</feature>
<evidence type="ECO:0000259" key="1">
    <source>
        <dbReference type="Pfam" id="PF00501"/>
    </source>
</evidence>
<dbReference type="PANTHER" id="PTHR43767">
    <property type="entry name" value="LONG-CHAIN-FATTY-ACID--COA LIGASE"/>
    <property type="match status" value="1"/>
</dbReference>
<gene>
    <name evidence="3" type="ORF">HUT08_35075</name>
</gene>
<dbReference type="Proteomes" id="UP000509303">
    <property type="component" value="Chromosome"/>
</dbReference>
<dbReference type="InterPro" id="IPR042099">
    <property type="entry name" value="ANL_N_sf"/>
</dbReference>
<reference evidence="3 4" key="1">
    <citation type="submission" date="2020-06" db="EMBL/GenBank/DDBJ databases">
        <title>Genome mining for natural products.</title>
        <authorList>
            <person name="Zhang B."/>
            <person name="Shi J."/>
            <person name="Ge H."/>
        </authorList>
    </citation>
    <scope>NUCLEOTIDE SEQUENCE [LARGE SCALE GENOMIC DNA]</scope>
    <source>
        <strain evidence="3 4">NA00687</strain>
    </source>
</reference>
<feature type="domain" description="AMP-binding enzyme C-terminal" evidence="2">
    <location>
        <begin position="432"/>
        <end position="507"/>
    </location>
</feature>
<dbReference type="GO" id="GO:0016878">
    <property type="term" value="F:acid-thiol ligase activity"/>
    <property type="evidence" value="ECO:0007669"/>
    <property type="project" value="UniProtKB-ARBA"/>
</dbReference>
<accession>A0A7H8NHE9</accession>
<evidence type="ECO:0000313" key="4">
    <source>
        <dbReference type="Proteomes" id="UP000509303"/>
    </source>
</evidence>
<dbReference type="Pfam" id="PF13193">
    <property type="entry name" value="AMP-binding_C"/>
    <property type="match status" value="1"/>
</dbReference>
<proteinExistence type="predicted"/>
<sequence>MSTAATGERPRTIAAASARHAETRPDHLAIACEGRTVTYRELHLRSNRTAHALLAAGAVQGTRIGYLGHDGEHLYDLLLACAKTGVVLVPADPRLTAGEIEHVLRDSQAELLFTEERHLPAIDSIRSGLDRLRLVVPLEKGEAGDGFLAWTAAHPDTQPDTSAGPRHPLAQMYTSGTTGAPKGVVLSQASFWAISDLLARHELDWLDWREDDRSLSLLPGHHIGGPWWFLHGYRAACTNVLVPGFDAKRTMELIRDGGLTTALMVPSMLQILLAEPDVEPADFAGLRKVVYGGSPIPESVLARCIEVMGCEFAQIYGLTETCASAVCLPPADHYPGSPRLGAAGRPYPGVAVQAVGPDGAVLGPGEIGELRIDTPAVMEGYWQRPEESRRTLHDGWLYTGDAGYVDADGYVHVCDRIKDVILVAGENVYPAEVENALSKHPGVADVAVTSVPHQVRGEAVHACVVPRQGERPSPRELLLFLKGRLADYKTPTSYEFVDELPRNAGGKVLRRALRARA</sequence>
<dbReference type="Pfam" id="PF00501">
    <property type="entry name" value="AMP-binding"/>
    <property type="match status" value="1"/>
</dbReference>
<dbReference type="Gene3D" id="3.40.50.12780">
    <property type="entry name" value="N-terminal domain of ligase-like"/>
    <property type="match status" value="1"/>
</dbReference>
<dbReference type="EMBL" id="CP054929">
    <property type="protein sequence ID" value="QKW53915.1"/>
    <property type="molecule type" value="Genomic_DNA"/>
</dbReference>
<dbReference type="AlphaFoldDB" id="A0A7H8NHE9"/>
<dbReference type="InterPro" id="IPR045851">
    <property type="entry name" value="AMP-bd_C_sf"/>
</dbReference>
<dbReference type="PANTHER" id="PTHR43767:SF1">
    <property type="entry name" value="NONRIBOSOMAL PEPTIDE SYNTHASE PES1 (EUROFUNG)-RELATED"/>
    <property type="match status" value="1"/>
</dbReference>
<evidence type="ECO:0000313" key="3">
    <source>
        <dbReference type="EMBL" id="QKW53915.1"/>
    </source>
</evidence>
<dbReference type="RefSeq" id="WP_176165619.1">
    <property type="nucleotide sequence ID" value="NZ_CP054929.1"/>
</dbReference>
<organism evidence="3 4">
    <name type="scientific">Streptomyces buecherae</name>
    <dbReference type="NCBI Taxonomy" id="2763006"/>
    <lineage>
        <taxon>Bacteria</taxon>
        <taxon>Bacillati</taxon>
        <taxon>Actinomycetota</taxon>
        <taxon>Actinomycetes</taxon>
        <taxon>Kitasatosporales</taxon>
        <taxon>Streptomycetaceae</taxon>
        <taxon>Streptomyces</taxon>
    </lineage>
</organism>
<dbReference type="NCBIfam" id="NF004837">
    <property type="entry name" value="PRK06187.1"/>
    <property type="match status" value="1"/>
</dbReference>
<keyword evidence="3" id="KW-0436">Ligase</keyword>
<evidence type="ECO:0000259" key="2">
    <source>
        <dbReference type="Pfam" id="PF13193"/>
    </source>
</evidence>
<dbReference type="Gene3D" id="3.30.300.30">
    <property type="match status" value="1"/>
</dbReference>
<dbReference type="SUPFAM" id="SSF56801">
    <property type="entry name" value="Acetyl-CoA synthetase-like"/>
    <property type="match status" value="1"/>
</dbReference>
<dbReference type="InterPro" id="IPR050237">
    <property type="entry name" value="ATP-dep_AMP-bd_enzyme"/>
</dbReference>
<dbReference type="InterPro" id="IPR025110">
    <property type="entry name" value="AMP-bd_C"/>
</dbReference>
<keyword evidence="4" id="KW-1185">Reference proteome</keyword>
<protein>
    <submittedName>
        <fullName evidence="3">Long-chain-fatty-acid--CoA ligase</fullName>
    </submittedName>
</protein>